<dbReference type="PROSITE" id="PS50292">
    <property type="entry name" value="PEROXIDASE_3"/>
    <property type="match status" value="1"/>
</dbReference>
<feature type="chain" id="PRO_5042042762" description="Peroxidase" evidence="7">
    <location>
        <begin position="24"/>
        <end position="836"/>
    </location>
</feature>
<comment type="subcellular location">
    <subcellularLocation>
        <location evidence="1">Secreted</location>
    </subcellularLocation>
</comment>
<organism evidence="8 9">
    <name type="scientific">Petrolisthes manimaculis</name>
    <dbReference type="NCBI Taxonomy" id="1843537"/>
    <lineage>
        <taxon>Eukaryota</taxon>
        <taxon>Metazoa</taxon>
        <taxon>Ecdysozoa</taxon>
        <taxon>Arthropoda</taxon>
        <taxon>Crustacea</taxon>
        <taxon>Multicrustacea</taxon>
        <taxon>Malacostraca</taxon>
        <taxon>Eumalacostraca</taxon>
        <taxon>Eucarida</taxon>
        <taxon>Decapoda</taxon>
        <taxon>Pleocyemata</taxon>
        <taxon>Anomura</taxon>
        <taxon>Galatheoidea</taxon>
        <taxon>Porcellanidae</taxon>
        <taxon>Petrolisthes</taxon>
    </lineage>
</organism>
<keyword evidence="6" id="KW-0408">Iron</keyword>
<dbReference type="GO" id="GO:0046872">
    <property type="term" value="F:metal ion binding"/>
    <property type="evidence" value="ECO:0007669"/>
    <property type="project" value="UniProtKB-KW"/>
</dbReference>
<dbReference type="Proteomes" id="UP001292094">
    <property type="component" value="Unassembled WGS sequence"/>
</dbReference>
<keyword evidence="6" id="KW-0349">Heme</keyword>
<keyword evidence="4 7" id="KW-0732">Signal</keyword>
<keyword evidence="9" id="KW-1185">Reference proteome</keyword>
<dbReference type="GO" id="GO:0004601">
    <property type="term" value="F:peroxidase activity"/>
    <property type="evidence" value="ECO:0007669"/>
    <property type="project" value="UniProtKB-KW"/>
</dbReference>
<evidence type="ECO:0000256" key="2">
    <source>
        <dbReference type="ARBA" id="ARBA00022525"/>
    </source>
</evidence>
<evidence type="ECO:0000313" key="9">
    <source>
        <dbReference type="Proteomes" id="UP001292094"/>
    </source>
</evidence>
<dbReference type="SUPFAM" id="SSF48113">
    <property type="entry name" value="Heme-dependent peroxidases"/>
    <property type="match status" value="1"/>
</dbReference>
<evidence type="ECO:0000256" key="6">
    <source>
        <dbReference type="PIRSR" id="PIRSR619791-2"/>
    </source>
</evidence>
<evidence type="ECO:0000256" key="7">
    <source>
        <dbReference type="SAM" id="SignalP"/>
    </source>
</evidence>
<reference evidence="8" key="1">
    <citation type="submission" date="2023-11" db="EMBL/GenBank/DDBJ databases">
        <title>Genome assemblies of two species of porcelain crab, Petrolisthes cinctipes and Petrolisthes manimaculis (Anomura: Porcellanidae).</title>
        <authorList>
            <person name="Angst P."/>
        </authorList>
    </citation>
    <scope>NUCLEOTIDE SEQUENCE</scope>
    <source>
        <strain evidence="8">PB745_02</strain>
        <tissue evidence="8">Gill</tissue>
    </source>
</reference>
<dbReference type="GO" id="GO:0006979">
    <property type="term" value="P:response to oxidative stress"/>
    <property type="evidence" value="ECO:0007669"/>
    <property type="project" value="InterPro"/>
</dbReference>
<evidence type="ECO:0008006" key="10">
    <source>
        <dbReference type="Google" id="ProtNLM"/>
    </source>
</evidence>
<dbReference type="InterPro" id="IPR019791">
    <property type="entry name" value="Haem_peroxidase_animal"/>
</dbReference>
<evidence type="ECO:0000256" key="4">
    <source>
        <dbReference type="ARBA" id="ARBA00022729"/>
    </source>
</evidence>
<name>A0AAE1Q6U5_9EUCA</name>
<evidence type="ECO:0000256" key="3">
    <source>
        <dbReference type="ARBA" id="ARBA00022559"/>
    </source>
</evidence>
<keyword evidence="3" id="KW-0575">Peroxidase</keyword>
<keyword evidence="5" id="KW-0325">Glycoprotein</keyword>
<dbReference type="PANTHER" id="PTHR11475">
    <property type="entry name" value="OXIDASE/PEROXIDASE"/>
    <property type="match status" value="1"/>
</dbReference>
<dbReference type="PRINTS" id="PR00457">
    <property type="entry name" value="ANPEROXIDASE"/>
</dbReference>
<dbReference type="Pfam" id="PF03098">
    <property type="entry name" value="An_peroxidase"/>
    <property type="match status" value="1"/>
</dbReference>
<evidence type="ECO:0000313" key="8">
    <source>
        <dbReference type="EMBL" id="KAK4320971.1"/>
    </source>
</evidence>
<dbReference type="InterPro" id="IPR010255">
    <property type="entry name" value="Haem_peroxidase_sf"/>
</dbReference>
<gene>
    <name evidence="8" type="ORF">Pmani_008224</name>
</gene>
<protein>
    <recommendedName>
        <fullName evidence="10">Peroxidase</fullName>
    </recommendedName>
</protein>
<dbReference type="PANTHER" id="PTHR11475:SF4">
    <property type="entry name" value="CHORION PEROXIDASE"/>
    <property type="match status" value="1"/>
</dbReference>
<keyword evidence="6" id="KW-0479">Metal-binding</keyword>
<dbReference type="AlphaFoldDB" id="A0AAE1Q6U5"/>
<accession>A0AAE1Q6U5</accession>
<evidence type="ECO:0000256" key="5">
    <source>
        <dbReference type="ARBA" id="ARBA00023180"/>
    </source>
</evidence>
<feature type="signal peptide" evidence="7">
    <location>
        <begin position="1"/>
        <end position="23"/>
    </location>
</feature>
<dbReference type="EMBL" id="JAWZYT010000628">
    <property type="protein sequence ID" value="KAK4320971.1"/>
    <property type="molecule type" value="Genomic_DNA"/>
</dbReference>
<keyword evidence="3" id="KW-0560">Oxidoreductase</keyword>
<dbReference type="Gene3D" id="1.10.640.10">
    <property type="entry name" value="Haem peroxidase domain superfamily, animal type"/>
    <property type="match status" value="1"/>
</dbReference>
<evidence type="ECO:0000256" key="1">
    <source>
        <dbReference type="ARBA" id="ARBA00004613"/>
    </source>
</evidence>
<dbReference type="GO" id="GO:0020037">
    <property type="term" value="F:heme binding"/>
    <property type="evidence" value="ECO:0007669"/>
    <property type="project" value="InterPro"/>
</dbReference>
<comment type="caution">
    <text evidence="8">The sequence shown here is derived from an EMBL/GenBank/DDBJ whole genome shotgun (WGS) entry which is preliminary data.</text>
</comment>
<dbReference type="InterPro" id="IPR037120">
    <property type="entry name" value="Haem_peroxidase_sf_animal"/>
</dbReference>
<proteinExistence type="predicted"/>
<feature type="binding site" description="axial binding residue" evidence="6">
    <location>
        <position position="551"/>
    </location>
    <ligand>
        <name>heme b</name>
        <dbReference type="ChEBI" id="CHEBI:60344"/>
    </ligand>
    <ligandPart>
        <name>Fe</name>
        <dbReference type="ChEBI" id="CHEBI:18248"/>
    </ligandPart>
</feature>
<keyword evidence="2" id="KW-0964">Secreted</keyword>
<sequence>MVYSLIIPRLCVVLWCGAGGARTQLSNLRPLRGILHQLGGPEEVVQQQPQQQPQQFFGIQPQTQLQDVGFQEPFRSQPIPVSEDYVEALLAGVDVADALITQERTRNEVRAVLQDEFPTQGFAGGVGGTDVASGPGGRLDQSGAFLFSFRRARPAAKLSASCRARLTLEASKAYLRRFNVSVGSSQESLSELNTQVDDEVCERVFPSGCDRARLPSPLPRCLTDNPYRTVDGSCNNLNNPTWGAAITPFVRFLAPAYEDGVDEMRGWGRVGDRALPSPRVVSLALQRGEQRPPLTTISLLVMQWGQFLDHDLVHTPEAAEVDETGETRPLMCCDDGVPTNNQDPAGYCRPIDVTADPLFTTNGRSCMRFVRSLLASMGCLLGPREQLNQITAYLDGSGVYGSTEEVARELREGSGGRLKTSTNPRLLPTKACEDTQGFCFKAGDERVNEQPGLTSMHTLWLRVHQRLVTNLATVNPHWDDEKLYQEGRRVVSALIQQVTYREFLPIVLGDSVMQEFRLYPHDTPTSIPTYQPTTDPSIANAFATAAYRFGHTLVSDVLRGSGDKRVPLSGNFMDPHVLVEDGSKPSDLLLGLASSPSQAADSYLVLTLSNKLFAKPEEPVGLDLMSLNIQRGRDHGLPAYTVWRRACGLSDITSFPGLAAVMNTQAAHTLSTVYRNVNDVDLFPAGLSERSVSGGLLGPTFSCILAQQFSNIKEGDRFWYQNSEQPKPFTADQLGSLTRMSLASLMCHHLNLSSLQPNPFLAASVPGNEPQPCSSYPTLDLNQWKEVTDPQPSEMRCSGVGIWQILPGMQSWCTLNCLNHFPPFCPPSHCQCYLAA</sequence>
<dbReference type="GO" id="GO:0005576">
    <property type="term" value="C:extracellular region"/>
    <property type="evidence" value="ECO:0007669"/>
    <property type="project" value="UniProtKB-SubCell"/>
</dbReference>
<dbReference type="FunFam" id="1.10.640.10:FF:000003">
    <property type="entry name" value="chorion peroxidase"/>
    <property type="match status" value="1"/>
</dbReference>
<dbReference type="CDD" id="cd09823">
    <property type="entry name" value="peroxinectin_like"/>
    <property type="match status" value="1"/>
</dbReference>